<evidence type="ECO:0000313" key="1">
    <source>
        <dbReference type="EMBL" id="KAK7535815.1"/>
    </source>
</evidence>
<dbReference type="RefSeq" id="XP_066654231.1">
    <property type="nucleotide sequence ID" value="XM_066800428.1"/>
</dbReference>
<dbReference type="EMBL" id="JBBPEH010000007">
    <property type="protein sequence ID" value="KAK7535815.1"/>
    <property type="molecule type" value="Genomic_DNA"/>
</dbReference>
<dbReference type="GeneID" id="92033334"/>
<sequence>MLVGKLATPEDNPERIPDGSAIVVGTARLPGKKDENGFDCVSRLLMGAIADERPERAAVGLVKAWLARELSAEGLTTCEAKLFIGAIAEGKFVRTFKFVEAWESKLLRGPAADESARAELRAPVGMDTTLEGTETTLDGSSEVSPARGLLDAKDPSGLPVGKADVTARGLLAKFVTDARGSEVGSGTLLKRPEFVARALDKALFRTRIAL</sequence>
<dbReference type="Proteomes" id="UP001360953">
    <property type="component" value="Unassembled WGS sequence"/>
</dbReference>
<comment type="caution">
    <text evidence="1">The sequence shown here is derived from an EMBL/GenBank/DDBJ whole genome shotgun (WGS) entry which is preliminary data.</text>
</comment>
<reference evidence="1 2" key="1">
    <citation type="submission" date="2024-04" db="EMBL/GenBank/DDBJ databases">
        <title>Phyllosticta paracitricarpa is synonymous to the EU quarantine fungus P. citricarpa based on phylogenomic analyses.</title>
        <authorList>
            <consortium name="Lawrence Berkeley National Laboratory"/>
            <person name="Van ingen-buijs V.A."/>
            <person name="Van westerhoven A.C."/>
            <person name="Haridas S."/>
            <person name="Skiadas P."/>
            <person name="Martin F."/>
            <person name="Groenewald J.Z."/>
            <person name="Crous P.W."/>
            <person name="Seidl M.F."/>
        </authorList>
    </citation>
    <scope>NUCLEOTIDE SEQUENCE [LARGE SCALE GENOMIC DNA]</scope>
    <source>
        <strain evidence="1 2">CPC 17464</strain>
    </source>
</reference>
<evidence type="ECO:0000313" key="2">
    <source>
        <dbReference type="Proteomes" id="UP001360953"/>
    </source>
</evidence>
<accession>A0ABR1LP88</accession>
<protein>
    <submittedName>
        <fullName evidence="1">Uncharacterized protein</fullName>
    </submittedName>
</protein>
<organism evidence="1 2">
    <name type="scientific">Phyllosticta citribraziliensis</name>
    <dbReference type="NCBI Taxonomy" id="989973"/>
    <lineage>
        <taxon>Eukaryota</taxon>
        <taxon>Fungi</taxon>
        <taxon>Dikarya</taxon>
        <taxon>Ascomycota</taxon>
        <taxon>Pezizomycotina</taxon>
        <taxon>Dothideomycetes</taxon>
        <taxon>Dothideomycetes incertae sedis</taxon>
        <taxon>Botryosphaeriales</taxon>
        <taxon>Phyllostictaceae</taxon>
        <taxon>Phyllosticta</taxon>
    </lineage>
</organism>
<name>A0ABR1LP88_9PEZI</name>
<keyword evidence="2" id="KW-1185">Reference proteome</keyword>
<gene>
    <name evidence="1" type="ORF">J3D65DRAFT_626332</name>
</gene>
<proteinExistence type="predicted"/>